<proteinExistence type="predicted"/>
<evidence type="ECO:0000313" key="1">
    <source>
        <dbReference type="EMBL" id="KAG5462443.1"/>
    </source>
</evidence>
<dbReference type="EMBL" id="JAEFCI010002130">
    <property type="protein sequence ID" value="KAG5462443.1"/>
    <property type="molecule type" value="Genomic_DNA"/>
</dbReference>
<accession>A0A8H8DL81</accession>
<evidence type="ECO:0000313" key="2">
    <source>
        <dbReference type="Proteomes" id="UP000673691"/>
    </source>
</evidence>
<reference evidence="1 2" key="1">
    <citation type="journal article" name="Sci. Rep.">
        <title>Genome-scale phylogenetic analyses confirm Olpidium as the closest living zoosporic fungus to the non-flagellated, terrestrial fungi.</title>
        <authorList>
            <person name="Chang Y."/>
            <person name="Rochon D."/>
            <person name="Sekimoto S."/>
            <person name="Wang Y."/>
            <person name="Chovatia M."/>
            <person name="Sandor L."/>
            <person name="Salamov A."/>
            <person name="Grigoriev I.V."/>
            <person name="Stajich J.E."/>
            <person name="Spatafora J.W."/>
        </authorList>
    </citation>
    <scope>NUCLEOTIDE SEQUENCE [LARGE SCALE GENOMIC DNA]</scope>
    <source>
        <strain evidence="1">S191</strain>
    </source>
</reference>
<protein>
    <submittedName>
        <fullName evidence="1">Uncharacterized protein</fullName>
    </submittedName>
</protein>
<organism evidence="1 2">
    <name type="scientific">Olpidium bornovanus</name>
    <dbReference type="NCBI Taxonomy" id="278681"/>
    <lineage>
        <taxon>Eukaryota</taxon>
        <taxon>Fungi</taxon>
        <taxon>Fungi incertae sedis</taxon>
        <taxon>Olpidiomycota</taxon>
        <taxon>Olpidiomycotina</taxon>
        <taxon>Olpidiomycetes</taxon>
        <taxon>Olpidiales</taxon>
        <taxon>Olpidiaceae</taxon>
        <taxon>Olpidium</taxon>
    </lineage>
</organism>
<comment type="caution">
    <text evidence="1">The sequence shown here is derived from an EMBL/GenBank/DDBJ whole genome shotgun (WGS) entry which is preliminary data.</text>
</comment>
<feature type="non-terminal residue" evidence="1">
    <location>
        <position position="129"/>
    </location>
</feature>
<dbReference type="Proteomes" id="UP000673691">
    <property type="component" value="Unassembled WGS sequence"/>
</dbReference>
<name>A0A8H8DL81_9FUNG</name>
<dbReference type="OrthoDB" id="1510206at2759"/>
<dbReference type="AlphaFoldDB" id="A0A8H8DL81"/>
<sequence>MASFILAGVMNDIELAKAEAVANHLQLNLSSYKASVQLVAEEEWTEYLAAQMRTYGWRACDPGKAAAAAAKPAQHCGGGGGAGGLEPCADQARFNRRVLVPEGRVGGKAVEDEKTWCKSCVWRETGELI</sequence>
<keyword evidence="2" id="KW-1185">Reference proteome</keyword>
<gene>
    <name evidence="1" type="ORF">BJ554DRAFT_5126</name>
</gene>